<dbReference type="InParanoid" id="H2ATN8"/>
<keyword evidence="5" id="KW-1185">Reference proteome</keyword>
<dbReference type="Proteomes" id="UP000005220">
    <property type="component" value="Chromosome 4"/>
</dbReference>
<reference evidence="4 5" key="1">
    <citation type="journal article" date="2011" name="Proc. Natl. Acad. Sci. U.S.A.">
        <title>Evolutionary erosion of yeast sex chromosomes by mating-type switching accidents.</title>
        <authorList>
            <person name="Gordon J.L."/>
            <person name="Armisen D."/>
            <person name="Proux-Wera E."/>
            <person name="Oheigeartaigh S.S."/>
            <person name="Byrne K.P."/>
            <person name="Wolfe K.H."/>
        </authorList>
    </citation>
    <scope>NUCLEOTIDE SEQUENCE [LARGE SCALE GENOMIC DNA]</scope>
    <source>
        <strain evidence="5">ATCC 22294 / BCRC 22015 / CBS 2517 / CECT 1963 / NBRC 1671 / NRRL Y-8276</strain>
    </source>
</reference>
<dbReference type="AlphaFoldDB" id="H2ATN8"/>
<dbReference type="RefSeq" id="XP_003956873.1">
    <property type="nucleotide sequence ID" value="XM_003956824.1"/>
</dbReference>
<accession>H2ATN8</accession>
<gene>
    <name evidence="4" type="primary">KAFR0D00910</name>
    <name evidence="4" type="ORF">KAFR_0D00910</name>
</gene>
<dbReference type="STRING" id="1071382.H2ATN8"/>
<dbReference type="GeneID" id="13885696"/>
<evidence type="ECO:0000313" key="4">
    <source>
        <dbReference type="EMBL" id="CCF57738.1"/>
    </source>
</evidence>
<dbReference type="GO" id="GO:0032040">
    <property type="term" value="C:small-subunit processome"/>
    <property type="evidence" value="ECO:0007669"/>
    <property type="project" value="EnsemblFungi"/>
</dbReference>
<protein>
    <recommendedName>
        <fullName evidence="2">rRNA-processing protein FYV7</fullName>
    </recommendedName>
</protein>
<dbReference type="Pfam" id="PF08524">
    <property type="entry name" value="rRNA_processing"/>
    <property type="match status" value="1"/>
</dbReference>
<organism evidence="4 5">
    <name type="scientific">Kazachstania africana (strain ATCC 22294 / BCRC 22015 / CBS 2517 / CECT 1963 / NBRC 1671 / NRRL Y-8276)</name>
    <name type="common">Yeast</name>
    <name type="synonym">Kluyveromyces africanus</name>
    <dbReference type="NCBI Taxonomy" id="1071382"/>
    <lineage>
        <taxon>Eukaryota</taxon>
        <taxon>Fungi</taxon>
        <taxon>Dikarya</taxon>
        <taxon>Ascomycota</taxon>
        <taxon>Saccharomycotina</taxon>
        <taxon>Saccharomycetes</taxon>
        <taxon>Saccharomycetales</taxon>
        <taxon>Saccharomycetaceae</taxon>
        <taxon>Kazachstania</taxon>
    </lineage>
</organism>
<dbReference type="KEGG" id="kaf:KAFR_0D00910"/>
<evidence type="ECO:0000256" key="3">
    <source>
        <dbReference type="SAM" id="MobiDB-lite"/>
    </source>
</evidence>
<dbReference type="FunCoup" id="H2ATN8">
    <property type="interactions" value="123"/>
</dbReference>
<proteinExistence type="inferred from homology"/>
<feature type="region of interest" description="Disordered" evidence="3">
    <location>
        <begin position="75"/>
        <end position="100"/>
    </location>
</feature>
<name>H2ATN8_KAZAF</name>
<evidence type="ECO:0000256" key="2">
    <source>
        <dbReference type="ARBA" id="ARBA00018780"/>
    </source>
</evidence>
<feature type="region of interest" description="Disordered" evidence="3">
    <location>
        <begin position="131"/>
        <end position="170"/>
    </location>
</feature>
<dbReference type="InterPro" id="IPR013730">
    <property type="entry name" value="Fyv7/TAP26"/>
</dbReference>
<dbReference type="EMBL" id="HE650824">
    <property type="protein sequence ID" value="CCF57738.1"/>
    <property type="molecule type" value="Genomic_DNA"/>
</dbReference>
<sequence length="170" mass="20346">MLKILKNLKLISRIHACLRSDEWKGNLVKMATAKQQHNRKKFTKEYKVKEIQKSITKKTRLRKNYLKALKEEGYDIPDKKPESKTKLSVRELKQQHTLEGKRKIDEKKEIIRERKRAKRVEAEERRAQQLENIKMAKAKQLEREKRSQKLTQKTRRGQPLMGTKNRKFVG</sequence>
<dbReference type="eggNOG" id="KOG4851">
    <property type="taxonomic scope" value="Eukaryota"/>
</dbReference>
<evidence type="ECO:0000313" key="5">
    <source>
        <dbReference type="Proteomes" id="UP000005220"/>
    </source>
</evidence>
<evidence type="ECO:0000256" key="1">
    <source>
        <dbReference type="ARBA" id="ARBA00006800"/>
    </source>
</evidence>
<dbReference type="GO" id="GO:0000462">
    <property type="term" value="P:maturation of SSU-rRNA from tricistronic rRNA transcript (SSU-rRNA, 5.8S rRNA, LSU-rRNA)"/>
    <property type="evidence" value="ECO:0007669"/>
    <property type="project" value="EnsemblFungi"/>
</dbReference>
<dbReference type="OrthoDB" id="2135053at2759"/>
<comment type="similarity">
    <text evidence="1">Belongs to the FYV7 family.</text>
</comment>
<dbReference type="HOGENOM" id="CLU_105541_0_0_1"/>